<keyword evidence="4 6" id="KW-0456">Lyase</keyword>
<dbReference type="OrthoDB" id="9802667at2"/>
<dbReference type="SUPFAM" id="SSF51569">
    <property type="entry name" value="Aldolase"/>
    <property type="match status" value="1"/>
</dbReference>
<dbReference type="NCBIfam" id="TIGR01182">
    <property type="entry name" value="eda"/>
    <property type="match status" value="1"/>
</dbReference>
<comment type="pathway">
    <text evidence="1">Carbohydrate acid metabolism.</text>
</comment>
<evidence type="ECO:0000256" key="1">
    <source>
        <dbReference type="ARBA" id="ARBA00004761"/>
    </source>
</evidence>
<proteinExistence type="inferred from homology"/>
<reference evidence="7" key="1">
    <citation type="submission" date="2018-08" db="EMBL/GenBank/DDBJ databases">
        <title>Genome of Lactobacillus sp. HBUAS52074.</title>
        <authorList>
            <person name="Guo Z."/>
            <person name="Zhang Z.D."/>
        </authorList>
    </citation>
    <scope>NUCLEOTIDE SEQUENCE [LARGE SCALE GENOMIC DNA]</scope>
    <source>
        <strain evidence="7">HBUAS52074</strain>
    </source>
</reference>
<evidence type="ECO:0000313" key="6">
    <source>
        <dbReference type="EMBL" id="AYE37249.1"/>
    </source>
</evidence>
<dbReference type="RefSeq" id="WP_120141466.1">
    <property type="nucleotide sequence ID" value="NZ_CP031933.2"/>
</dbReference>
<evidence type="ECO:0000256" key="5">
    <source>
        <dbReference type="ARBA" id="ARBA00023277"/>
    </source>
</evidence>
<dbReference type="Pfam" id="PF01081">
    <property type="entry name" value="Aldolase"/>
    <property type="match status" value="1"/>
</dbReference>
<dbReference type="CDD" id="cd00452">
    <property type="entry name" value="KDPG_aldolase"/>
    <property type="match status" value="1"/>
</dbReference>
<name>A0A386PR31_9LACO</name>
<protein>
    <submittedName>
        <fullName evidence="6">Bifunctional 4-hydroxy-2-oxoglutarate aldolase/2-dehydro-3-deoxy-phosphogluconate aldolase</fullName>
        <ecNumber evidence="6">4.1.2.14</ecNumber>
        <ecNumber evidence="6">4.1.3.16</ecNumber>
    </submittedName>
</protein>
<dbReference type="EC" id="4.1.2.14" evidence="6"/>
<keyword evidence="5" id="KW-0119">Carbohydrate metabolism</keyword>
<dbReference type="Proteomes" id="UP000267208">
    <property type="component" value="Chromosome"/>
</dbReference>
<evidence type="ECO:0000313" key="7">
    <source>
        <dbReference type="Proteomes" id="UP000267208"/>
    </source>
</evidence>
<dbReference type="PANTHER" id="PTHR30246:SF1">
    <property type="entry name" value="2-DEHYDRO-3-DEOXY-6-PHOSPHOGALACTONATE ALDOLASE-RELATED"/>
    <property type="match status" value="1"/>
</dbReference>
<organism evidence="6 7">
    <name type="scientific">Companilactobacillus zhachilii</name>
    <dbReference type="NCBI Taxonomy" id="2304606"/>
    <lineage>
        <taxon>Bacteria</taxon>
        <taxon>Bacillati</taxon>
        <taxon>Bacillota</taxon>
        <taxon>Bacilli</taxon>
        <taxon>Lactobacillales</taxon>
        <taxon>Lactobacillaceae</taxon>
        <taxon>Companilactobacillus</taxon>
    </lineage>
</organism>
<accession>A0A386PR31</accession>
<gene>
    <name evidence="6" type="primary">eda</name>
    <name evidence="6" type="ORF">D1B17_00660</name>
</gene>
<sequence>MQKVDVLNKISKNGIMAVIRGKSEEIAYKTAVSCIIGGIKGIEVTFTAPNADKIICKLKEDYPNDTELCIGAGTVLDSVSARIAIMAGADFIVSPSFNKEVALLCNLYQVPYIPGCMTVTEIQTAMTYGADIVKVFPGKILGKDFVSAVKAPLPQVNIMPTGGVSIDNMQEWFDKGVVAVGAGSNLTAPADEGDYDKVIENARDYCNEFEEISSAKIK</sequence>
<keyword evidence="7" id="KW-1185">Reference proteome</keyword>
<dbReference type="EMBL" id="CP031933">
    <property type="protein sequence ID" value="AYE37249.1"/>
    <property type="molecule type" value="Genomic_DNA"/>
</dbReference>
<evidence type="ECO:0000256" key="3">
    <source>
        <dbReference type="ARBA" id="ARBA00011233"/>
    </source>
</evidence>
<dbReference type="PANTHER" id="PTHR30246">
    <property type="entry name" value="2-KETO-3-DEOXY-6-PHOSPHOGLUCONATE ALDOLASE"/>
    <property type="match status" value="1"/>
</dbReference>
<comment type="subunit">
    <text evidence="3">Homotrimer.</text>
</comment>
<evidence type="ECO:0000256" key="2">
    <source>
        <dbReference type="ARBA" id="ARBA00006906"/>
    </source>
</evidence>
<dbReference type="NCBIfam" id="NF005119">
    <property type="entry name" value="PRK06552.1"/>
    <property type="match status" value="1"/>
</dbReference>
<dbReference type="Gene3D" id="3.20.20.70">
    <property type="entry name" value="Aldolase class I"/>
    <property type="match status" value="1"/>
</dbReference>
<comment type="similarity">
    <text evidence="2">Belongs to the KHG/KDPG aldolase family.</text>
</comment>
<dbReference type="GO" id="GO:0008700">
    <property type="term" value="F:(R,S)-4-hydroxy-2-oxoglutarate aldolase activity"/>
    <property type="evidence" value="ECO:0007669"/>
    <property type="project" value="UniProtKB-EC"/>
</dbReference>
<dbReference type="InterPro" id="IPR013785">
    <property type="entry name" value="Aldolase_TIM"/>
</dbReference>
<evidence type="ECO:0000256" key="4">
    <source>
        <dbReference type="ARBA" id="ARBA00023239"/>
    </source>
</evidence>
<dbReference type="AlphaFoldDB" id="A0A386PR31"/>
<dbReference type="KEGG" id="lzh:D1B17_00660"/>
<dbReference type="InterPro" id="IPR000887">
    <property type="entry name" value="Aldlse_KDPG_KHG"/>
</dbReference>
<dbReference type="EC" id="4.1.3.16" evidence="6"/>
<dbReference type="GO" id="GO:0008675">
    <property type="term" value="F:2-dehydro-3-deoxy-phosphogluconate aldolase activity"/>
    <property type="evidence" value="ECO:0007669"/>
    <property type="project" value="UniProtKB-EC"/>
</dbReference>